<evidence type="ECO:0000313" key="3">
    <source>
        <dbReference type="Proteomes" id="UP000009223"/>
    </source>
</evidence>
<feature type="transmembrane region" description="Helical" evidence="1">
    <location>
        <begin position="463"/>
        <end position="481"/>
    </location>
</feature>
<dbReference type="EMBL" id="CP001843">
    <property type="protein sequence ID" value="AEF86674.1"/>
    <property type="molecule type" value="Genomic_DNA"/>
</dbReference>
<organism evidence="2 3">
    <name type="scientific">Treponema primitia (strain ATCC BAA-887 / DSM 12427 / ZAS-2)</name>
    <dbReference type="NCBI Taxonomy" id="545694"/>
    <lineage>
        <taxon>Bacteria</taxon>
        <taxon>Pseudomonadati</taxon>
        <taxon>Spirochaetota</taxon>
        <taxon>Spirochaetia</taxon>
        <taxon>Spirochaetales</taxon>
        <taxon>Treponemataceae</taxon>
        <taxon>Treponema</taxon>
    </lineage>
</organism>
<gene>
    <name evidence="2" type="ordered locus">TREPR_0126</name>
</gene>
<evidence type="ECO:0000313" key="2">
    <source>
        <dbReference type="EMBL" id="AEF86674.1"/>
    </source>
</evidence>
<dbReference type="eggNOG" id="ENOG5033T4C">
    <property type="taxonomic scope" value="Bacteria"/>
</dbReference>
<accession>F5YMJ2</accession>
<dbReference type="Proteomes" id="UP000009223">
    <property type="component" value="Chromosome"/>
</dbReference>
<reference evidence="2 3" key="2">
    <citation type="journal article" date="2011" name="ISME J.">
        <title>RNA-seq reveals cooperative metabolic interactions between two termite-gut spirochete species in co-culture.</title>
        <authorList>
            <person name="Rosenthal A.Z."/>
            <person name="Matson E.G."/>
            <person name="Eldar A."/>
            <person name="Leadbetter J.R."/>
        </authorList>
    </citation>
    <scope>NUCLEOTIDE SEQUENCE [LARGE SCALE GENOMIC DNA]</scope>
    <source>
        <strain evidence="3">ATCC BAA-887 / DSM 12427 / ZAS-2</strain>
    </source>
</reference>
<keyword evidence="3" id="KW-1185">Reference proteome</keyword>
<dbReference type="KEGG" id="tpi:TREPR_0126"/>
<keyword evidence="1" id="KW-1133">Transmembrane helix</keyword>
<keyword evidence="1" id="KW-0812">Transmembrane</keyword>
<keyword evidence="1" id="KW-0472">Membrane</keyword>
<dbReference type="OrthoDB" id="353788at2"/>
<protein>
    <submittedName>
        <fullName evidence="2">Uncharacterized protein</fullName>
    </submittedName>
</protein>
<dbReference type="HOGENOM" id="CLU_421464_0_0_12"/>
<name>F5YMJ2_TREPZ</name>
<reference evidence="3" key="1">
    <citation type="submission" date="2009-12" db="EMBL/GenBank/DDBJ databases">
        <title>Complete sequence of Treponema primitia strain ZAS-2.</title>
        <authorList>
            <person name="Tetu S.G."/>
            <person name="Matson E."/>
            <person name="Ren Q."/>
            <person name="Seshadri R."/>
            <person name="Elbourne L."/>
            <person name="Hassan K.A."/>
            <person name="Durkin A."/>
            <person name="Radune D."/>
            <person name="Mohamoud Y."/>
            <person name="Shay R."/>
            <person name="Jin S."/>
            <person name="Zhang X."/>
            <person name="Lucey K."/>
            <person name="Ballor N.R."/>
            <person name="Ottesen E."/>
            <person name="Rosenthal R."/>
            <person name="Allen A."/>
            <person name="Leadbetter J.R."/>
            <person name="Paulsen I.T."/>
        </authorList>
    </citation>
    <scope>NUCLEOTIDE SEQUENCE [LARGE SCALE GENOMIC DNA]</scope>
    <source>
        <strain evidence="3">ATCC BAA-887 / DSM 12427 / ZAS-2</strain>
    </source>
</reference>
<sequence>MLTSFANKNHSPYIDSEAFINFVEKYAQHYANEQPEWARWAKDTSRRIWEEITPLFEAGKCTLLTEQSGTRIYMNRFYLDLLENAYQSPDDSADMIFPNETTLKIKIPLDHLRSINVTTDLVTYLGSPQEGPLPLIKLIFPRGIPDALVLSSMIPRRLMEAAILKIRSFLRKTDNKEYIQNKLIPYHQGKENQLRDVFNRIMVRPLECLSNLEEGEDFSFLFWSSFSGMIKSDFAKRNELENEDLLVLQSLYLIEIINNYYRAKAFKRKERSMAFNDLDILIGQPPYAYSIDSIIKFVNSKGVPLLGLYSDEDLQSWLHNKVTDHKEDELPALLLITGPADAKRYIKKENYYPFSLKLLLDGRPIVRKAVSDRWLSIIKDYQDEPAMEKDEEFERLLKRYVGELTPELMAVLTDKKLFLACDEMERGGIVFDNSRFFSPEGALFPMATLFLVNRKEMLSDARAILPFWYSIPLLISFISFLQKMKNIKGEMAKKKAELGGPKRTAPANKNRDMEIREAGQKLETEIVPPDNDIDNYLAQLENRWNTLLKKQAREDLLTDIQSLVRDRLRQTLRGQRHVMLTKDSLDKLARRIVEENPTLRDLHNQDYLRQYTVLYMVKLLLQVKF</sequence>
<evidence type="ECO:0000256" key="1">
    <source>
        <dbReference type="SAM" id="Phobius"/>
    </source>
</evidence>
<proteinExistence type="predicted"/>
<dbReference type="STRING" id="545694.TREPR_0126"/>
<dbReference type="AlphaFoldDB" id="F5YMJ2"/>